<organism evidence="2 3">
    <name type="scientific">Mangrovibacterium diazotrophicum</name>
    <dbReference type="NCBI Taxonomy" id="1261403"/>
    <lineage>
        <taxon>Bacteria</taxon>
        <taxon>Pseudomonadati</taxon>
        <taxon>Bacteroidota</taxon>
        <taxon>Bacteroidia</taxon>
        <taxon>Marinilabiliales</taxon>
        <taxon>Prolixibacteraceae</taxon>
        <taxon>Mangrovibacterium</taxon>
    </lineage>
</organism>
<dbReference type="CDD" id="cd04301">
    <property type="entry name" value="NAT_SF"/>
    <property type="match status" value="1"/>
</dbReference>
<gene>
    <name evidence="2" type="ORF">BC643_2494</name>
</gene>
<evidence type="ECO:0000313" key="2">
    <source>
        <dbReference type="EMBL" id="RKD92124.1"/>
    </source>
</evidence>
<dbReference type="InterPro" id="IPR016181">
    <property type="entry name" value="Acyl_CoA_acyltransferase"/>
</dbReference>
<feature type="domain" description="N-acetyltransferase" evidence="1">
    <location>
        <begin position="9"/>
        <end position="150"/>
    </location>
</feature>
<name>A0A419W9M6_9BACT</name>
<dbReference type="Gene3D" id="3.40.630.90">
    <property type="match status" value="1"/>
</dbReference>
<keyword evidence="2" id="KW-0808">Transferase</keyword>
<dbReference type="AlphaFoldDB" id="A0A419W9M6"/>
<protein>
    <submittedName>
        <fullName evidence="2">Acetyltransferase (GNAT) family protein</fullName>
    </submittedName>
</protein>
<proteinExistence type="predicted"/>
<dbReference type="OrthoDB" id="20916at2"/>
<dbReference type="InterPro" id="IPR052729">
    <property type="entry name" value="Acyl/Acetyltrans_Enzymes"/>
</dbReference>
<evidence type="ECO:0000259" key="1">
    <source>
        <dbReference type="PROSITE" id="PS51186"/>
    </source>
</evidence>
<dbReference type="PANTHER" id="PTHR47237:SF1">
    <property type="entry name" value="SLL0310 PROTEIN"/>
    <property type="match status" value="1"/>
</dbReference>
<dbReference type="PROSITE" id="PS51186">
    <property type="entry name" value="GNAT"/>
    <property type="match status" value="2"/>
</dbReference>
<comment type="caution">
    <text evidence="2">The sequence shown here is derived from an EMBL/GenBank/DDBJ whole genome shotgun (WGS) entry which is preliminary data.</text>
</comment>
<dbReference type="Gene3D" id="3.40.630.30">
    <property type="match status" value="1"/>
</dbReference>
<dbReference type="Pfam" id="PF18014">
    <property type="entry name" value="Acetyltransf_18"/>
    <property type="match status" value="1"/>
</dbReference>
<reference evidence="2 3" key="1">
    <citation type="submission" date="2018-09" db="EMBL/GenBank/DDBJ databases">
        <title>Genomic Encyclopedia of Archaeal and Bacterial Type Strains, Phase II (KMG-II): from individual species to whole genera.</title>
        <authorList>
            <person name="Goeker M."/>
        </authorList>
    </citation>
    <scope>NUCLEOTIDE SEQUENCE [LARGE SCALE GENOMIC DNA]</scope>
    <source>
        <strain evidence="2 3">DSM 27148</strain>
    </source>
</reference>
<accession>A0A419W9M6</accession>
<dbReference type="InterPro" id="IPR000182">
    <property type="entry name" value="GNAT_dom"/>
</dbReference>
<dbReference type="EMBL" id="RAPN01000001">
    <property type="protein sequence ID" value="RKD92124.1"/>
    <property type="molecule type" value="Genomic_DNA"/>
</dbReference>
<dbReference type="Pfam" id="PF00583">
    <property type="entry name" value="Acetyltransf_1"/>
    <property type="match status" value="1"/>
</dbReference>
<sequence>MQEINPETLQFEKLDFNGLLTLVDWARQEGWNPGPHDAEVFYRTDPDGFYGYFHQGELIAGGSVVSYEGEFGFMGFFIVKPEYRGTGIGRQLWFQRRDLLLSRLRPGASIGMEGVVDMQAFYAKGGFRLVFRDERYRRNGESFPPSPGITLLTADDFPAALKYDRQCFGFKRETFLKNWLTMPESFSFKASTNGRLTGMAHMRKATDGYKIGPLFADSPEIAEALYRACLSAAPGDAVFLDIPVINQAACQLVKSYNAEYVFECGRMYYGPEPKLPLPKIFGVTTFELG</sequence>
<dbReference type="GO" id="GO:0016747">
    <property type="term" value="F:acyltransferase activity, transferring groups other than amino-acyl groups"/>
    <property type="evidence" value="ECO:0007669"/>
    <property type="project" value="InterPro"/>
</dbReference>
<dbReference type="PANTHER" id="PTHR47237">
    <property type="entry name" value="SLL0310 PROTEIN"/>
    <property type="match status" value="1"/>
</dbReference>
<dbReference type="SUPFAM" id="SSF55729">
    <property type="entry name" value="Acyl-CoA N-acyltransferases (Nat)"/>
    <property type="match status" value="1"/>
</dbReference>
<feature type="domain" description="N-acetyltransferase" evidence="1">
    <location>
        <begin position="147"/>
        <end position="289"/>
    </location>
</feature>
<evidence type="ECO:0000313" key="3">
    <source>
        <dbReference type="Proteomes" id="UP000283387"/>
    </source>
</evidence>
<dbReference type="Proteomes" id="UP000283387">
    <property type="component" value="Unassembled WGS sequence"/>
</dbReference>
<dbReference type="InterPro" id="IPR041496">
    <property type="entry name" value="YitH/HolE_GNAT"/>
</dbReference>
<keyword evidence="3" id="KW-1185">Reference proteome</keyword>